<dbReference type="PANTHER" id="PTHR43818">
    <property type="entry name" value="BCDNA.GH03377"/>
    <property type="match status" value="1"/>
</dbReference>
<dbReference type="InterPro" id="IPR036291">
    <property type="entry name" value="NAD(P)-bd_dom_sf"/>
</dbReference>
<gene>
    <name evidence="4" type="ORF">ELD05_01945</name>
</gene>
<protein>
    <submittedName>
        <fullName evidence="4">Gfo/Idh/MocA family oxidoreductase</fullName>
    </submittedName>
</protein>
<dbReference type="GO" id="GO:0000166">
    <property type="term" value="F:nucleotide binding"/>
    <property type="evidence" value="ECO:0007669"/>
    <property type="project" value="InterPro"/>
</dbReference>
<dbReference type="Gene3D" id="3.40.50.720">
    <property type="entry name" value="NAD(P)-binding Rossmann-like Domain"/>
    <property type="match status" value="1"/>
</dbReference>
<dbReference type="Pfam" id="PF22725">
    <property type="entry name" value="GFO_IDH_MocA_C3"/>
    <property type="match status" value="1"/>
</dbReference>
<dbReference type="InterPro" id="IPR055170">
    <property type="entry name" value="GFO_IDH_MocA-like_dom"/>
</dbReference>
<name>A0A3T0D3W8_9FIRM</name>
<dbReference type="Gene3D" id="3.30.360.10">
    <property type="entry name" value="Dihydrodipicolinate Reductase, domain 2"/>
    <property type="match status" value="1"/>
</dbReference>
<dbReference type="SUPFAM" id="SSF51735">
    <property type="entry name" value="NAD(P)-binding Rossmann-fold domains"/>
    <property type="match status" value="1"/>
</dbReference>
<dbReference type="KEGG" id="ccha:ELD05_01945"/>
<dbReference type="Proteomes" id="UP000282930">
    <property type="component" value="Chromosome"/>
</dbReference>
<evidence type="ECO:0000313" key="5">
    <source>
        <dbReference type="Proteomes" id="UP000282930"/>
    </source>
</evidence>
<dbReference type="Pfam" id="PF01408">
    <property type="entry name" value="GFO_IDH_MocA"/>
    <property type="match status" value="1"/>
</dbReference>
<accession>A0A3T0D3W8</accession>
<evidence type="ECO:0000256" key="1">
    <source>
        <dbReference type="ARBA" id="ARBA00023002"/>
    </source>
</evidence>
<organism evidence="4 5">
    <name type="scientific">Caldicellulosiruptor changbaiensis</name>
    <dbReference type="NCBI Taxonomy" id="1222016"/>
    <lineage>
        <taxon>Bacteria</taxon>
        <taxon>Bacillati</taxon>
        <taxon>Bacillota</taxon>
        <taxon>Bacillota incertae sedis</taxon>
        <taxon>Caldicellulosiruptorales</taxon>
        <taxon>Caldicellulosiruptoraceae</taxon>
        <taxon>Caldicellulosiruptor</taxon>
    </lineage>
</organism>
<reference evidence="4 5" key="1">
    <citation type="submission" date="2018-12" db="EMBL/GenBank/DDBJ databases">
        <title>Genome sequence from the cellulolytic species, Caldicellulosiruptor changbaiensis.</title>
        <authorList>
            <person name="Blumer-Schuette S.E."/>
            <person name="Mendoza C."/>
        </authorList>
    </citation>
    <scope>NUCLEOTIDE SEQUENCE [LARGE SCALE GENOMIC DNA]</scope>
    <source>
        <strain evidence="4 5">CBS-Z</strain>
    </source>
</reference>
<dbReference type="RefSeq" id="WP_127351156.1">
    <property type="nucleotide sequence ID" value="NZ_CP034791.1"/>
</dbReference>
<keyword evidence="5" id="KW-1185">Reference proteome</keyword>
<dbReference type="PANTHER" id="PTHR43818:SF11">
    <property type="entry name" value="BCDNA.GH03377"/>
    <property type="match status" value="1"/>
</dbReference>
<feature type="domain" description="GFO/IDH/MocA-like oxidoreductase" evidence="3">
    <location>
        <begin position="129"/>
        <end position="263"/>
    </location>
</feature>
<dbReference type="SUPFAM" id="SSF55347">
    <property type="entry name" value="Glyceraldehyde-3-phosphate dehydrogenase-like, C-terminal domain"/>
    <property type="match status" value="1"/>
</dbReference>
<proteinExistence type="predicted"/>
<evidence type="ECO:0000313" key="4">
    <source>
        <dbReference type="EMBL" id="AZT89536.1"/>
    </source>
</evidence>
<dbReference type="InterPro" id="IPR050463">
    <property type="entry name" value="Gfo/Idh/MocA_oxidrdct_glycsds"/>
</dbReference>
<sequence length="368" mass="41358">MEKIKVAVLGCGNIAPVYLKNLKRFGIFDIVACADIDLDRAKSIASEFSVSQVLEPDKVYDLDVDIIVNLTPPQHHYEVNKRVLESGKHLYSEKPLCSTLKEAKEILELAEKKKLKVGCAPDTFLSANIQTAKKLIEDGWIGRPFAANCFILYGGPEKWHPNPHFIFKKYLGPLFDIGPYCLTALVFLLGSVKKVSGMGMITYKERLITSEPHRGEKIEVEMPTYVTANLLFDKGIIGNVTVSYDVPATNLRGIEIYGTEGTLVVPDPNFFDYGRVLLKRHDDKEFREMPVINPFNYDNLRGLGILDMALAIKLQTPLRASGSLAFHVLETLHAVYTSLQEERFVDVKSKAPDVPLLDMKLLREVLYI</sequence>
<dbReference type="GO" id="GO:0016491">
    <property type="term" value="F:oxidoreductase activity"/>
    <property type="evidence" value="ECO:0007669"/>
    <property type="project" value="UniProtKB-KW"/>
</dbReference>
<feature type="domain" description="Gfo/Idh/MocA-like oxidoreductase N-terminal" evidence="2">
    <location>
        <begin position="4"/>
        <end position="117"/>
    </location>
</feature>
<evidence type="ECO:0000259" key="3">
    <source>
        <dbReference type="Pfam" id="PF22725"/>
    </source>
</evidence>
<dbReference type="AlphaFoldDB" id="A0A3T0D3W8"/>
<dbReference type="EMBL" id="CP034791">
    <property type="protein sequence ID" value="AZT89536.1"/>
    <property type="molecule type" value="Genomic_DNA"/>
</dbReference>
<keyword evidence="1" id="KW-0560">Oxidoreductase</keyword>
<evidence type="ECO:0000259" key="2">
    <source>
        <dbReference type="Pfam" id="PF01408"/>
    </source>
</evidence>
<dbReference type="InterPro" id="IPR000683">
    <property type="entry name" value="Gfo/Idh/MocA-like_OxRdtase_N"/>
</dbReference>